<dbReference type="InterPro" id="IPR036709">
    <property type="entry name" value="Autotransporte_beta_dom_sf"/>
</dbReference>
<evidence type="ECO:0000256" key="1">
    <source>
        <dbReference type="ARBA" id="ARBA00022729"/>
    </source>
</evidence>
<dbReference type="NCBIfam" id="TIGR01414">
    <property type="entry name" value="autotrans_barl"/>
    <property type="match status" value="1"/>
</dbReference>
<dbReference type="STRING" id="29485.CH64_1473"/>
<evidence type="ECO:0000313" key="4">
    <source>
        <dbReference type="Proteomes" id="UP000042054"/>
    </source>
</evidence>
<reference evidence="3 4" key="1">
    <citation type="submission" date="2015-03" db="EMBL/GenBank/DDBJ databases">
        <authorList>
            <person name="Murphy D."/>
        </authorList>
    </citation>
    <scope>NUCLEOTIDE SEQUENCE [LARGE SCALE GENOMIC DNA]</scope>
    <source>
        <strain evidence="3 4">68/02</strain>
    </source>
</reference>
<dbReference type="GO" id="GO:0019867">
    <property type="term" value="C:outer membrane"/>
    <property type="evidence" value="ECO:0007669"/>
    <property type="project" value="InterPro"/>
</dbReference>
<dbReference type="Gene3D" id="2.40.128.130">
    <property type="entry name" value="Autotransporter beta-domain"/>
    <property type="match status" value="1"/>
</dbReference>
<dbReference type="InterPro" id="IPR006315">
    <property type="entry name" value="OM_autotransptr_brl_dom"/>
</dbReference>
<proteinExistence type="predicted"/>
<dbReference type="InterPro" id="IPR012332">
    <property type="entry name" value="Autotransporter_pectin_lyase_C"/>
</dbReference>
<dbReference type="InterPro" id="IPR051551">
    <property type="entry name" value="Autotransporter_adhesion"/>
</dbReference>
<dbReference type="SUPFAM" id="SSF103515">
    <property type="entry name" value="Autotransporter"/>
    <property type="match status" value="1"/>
</dbReference>
<dbReference type="Pfam" id="PF03797">
    <property type="entry name" value="Autotransporter"/>
    <property type="match status" value="1"/>
</dbReference>
<organism evidence="3 4">
    <name type="scientific">Yersinia rohdei</name>
    <dbReference type="NCBI Taxonomy" id="29485"/>
    <lineage>
        <taxon>Bacteria</taxon>
        <taxon>Pseudomonadati</taxon>
        <taxon>Pseudomonadota</taxon>
        <taxon>Gammaproteobacteria</taxon>
        <taxon>Enterobacterales</taxon>
        <taxon>Yersiniaceae</taxon>
        <taxon>Yersinia</taxon>
    </lineage>
</organism>
<dbReference type="PANTHER" id="PTHR35037:SF7">
    <property type="entry name" value="AUTOTRANSPORTER"/>
    <property type="match status" value="1"/>
</dbReference>
<name>A0A0U1HU50_YERRO</name>
<dbReference type="AlphaFoldDB" id="A0A0U1HU50"/>
<dbReference type="SMART" id="SM00869">
    <property type="entry name" value="Autotransporter"/>
    <property type="match status" value="1"/>
</dbReference>
<accession>A0A0U1HU50</accession>
<dbReference type="EMBL" id="CTKE01000011">
    <property type="protein sequence ID" value="CQI91738.1"/>
    <property type="molecule type" value="Genomic_DNA"/>
</dbReference>
<gene>
    <name evidence="3" type="primary">tibA_2</name>
    <name evidence="3" type="ORF">ERS008555_02489</name>
</gene>
<dbReference type="InterPro" id="IPR003991">
    <property type="entry name" value="Pertactin_virulence_factor"/>
</dbReference>
<dbReference type="InterPro" id="IPR004899">
    <property type="entry name" value="Pertactin_central"/>
</dbReference>
<dbReference type="SUPFAM" id="SSF51126">
    <property type="entry name" value="Pectin lyase-like"/>
    <property type="match status" value="1"/>
</dbReference>
<dbReference type="InterPro" id="IPR005546">
    <property type="entry name" value="Autotransporte_beta"/>
</dbReference>
<dbReference type="PRINTS" id="PR01484">
    <property type="entry name" value="PRTACTNFAMLY"/>
</dbReference>
<keyword evidence="1" id="KW-0732">Signal</keyword>
<sequence length="789" mass="81291">MNGARANETTIRKDGLLNLAEGSVATSTTLDGGKFIIQVGAIANKTDLINGTLDLVKNTRANETTIRKDGALNLAEGAIATHTIIDGGVFDVKAGAIAQNTVLKSGNFQLIDGATANNTTVNGGVFTLAEHAETIGTIIDGGVFDIKAGAIAQNTRLKSGNFQLIDGATANNTTVNGGVFTLADKAETTGTIIDGGVFDIKAGAIAQNTLLKSGNFQLIEGATANNTTVNGGVFTLADKAETTGTIIDGGAFDVQAGAAAYDTLVKKGKFNLMALAQAHKLVIESGDALIAGLLTGNTELKGGTTTFDKTANVSGSINAAENSIINLHEGATTKDSDLVLAGHMTLLSPAQIAAQTPGRAVFARSAFAGNNGQPAQFAFKDVNLAGGTIDLSKSPAKLTMASLTGNGRFNLSTNHSSAPLAVTGNAEGMFDIQLDSNGIAPTNLNVIDVAGTNKARFALVNGHVDLGNYQHTLVSDNNGGFKLVANKSAMTPSAAGALAIANTTPVIFDAELSSIQNRLDKQSVSANESGIWGTYLNNNYQVKGTATNFSQKLNGMTLGGDKAFEVGNAIFSVGGFASHSSSNMKSDYQSTGSIESNSLGAYVQYLANSGYYFNTVLKTNQFKQNLNVVSQGNNATGTTNFSGLGVAAKVGKHINIDAMYISPFVGLSSFTSGKSTQQLSNGMSVQSQGSSKTTGTMGVNSGYRFILNNGVALMPYGTFSLDSDLVNNNEIMINNENFDNGQKGSRANAGVGVNVNLTPNLSVNSEVAVSKGKNIATPMTINAGVAYSF</sequence>
<protein>
    <submittedName>
        <fullName evidence="3">Putative pertactin family virulence factor/autotransporter</fullName>
    </submittedName>
</protein>
<dbReference type="Pfam" id="PF03212">
    <property type="entry name" value="Pertactin"/>
    <property type="match status" value="1"/>
</dbReference>
<evidence type="ECO:0000313" key="3">
    <source>
        <dbReference type="EMBL" id="CQI91738.1"/>
    </source>
</evidence>
<dbReference type="InterPro" id="IPR011050">
    <property type="entry name" value="Pectin_lyase_fold/virulence"/>
</dbReference>
<feature type="domain" description="Autotransporter" evidence="2">
    <location>
        <begin position="524"/>
        <end position="789"/>
    </location>
</feature>
<dbReference type="PROSITE" id="PS51208">
    <property type="entry name" value="AUTOTRANSPORTER"/>
    <property type="match status" value="1"/>
</dbReference>
<dbReference type="Proteomes" id="UP000042054">
    <property type="component" value="Unassembled WGS sequence"/>
</dbReference>
<evidence type="ECO:0000259" key="2">
    <source>
        <dbReference type="PROSITE" id="PS51208"/>
    </source>
</evidence>
<dbReference type="PANTHER" id="PTHR35037">
    <property type="entry name" value="C-TERMINAL REGION OF AIDA-LIKE PROTEIN"/>
    <property type="match status" value="1"/>
</dbReference>
<dbReference type="Gene3D" id="2.160.20.20">
    <property type="match status" value="2"/>
</dbReference>